<name>A0A4Z0P6X8_9BACT</name>
<dbReference type="SUPFAM" id="SSF46894">
    <property type="entry name" value="C-terminal effector domain of the bipartite response regulators"/>
    <property type="match status" value="1"/>
</dbReference>
<protein>
    <submittedName>
        <fullName evidence="5">Response regulator transcription factor</fullName>
    </submittedName>
</protein>
<keyword evidence="6" id="KW-1185">Reference proteome</keyword>
<dbReference type="OrthoDB" id="965844at2"/>
<dbReference type="InterPro" id="IPR016032">
    <property type="entry name" value="Sig_transdc_resp-reg_C-effctor"/>
</dbReference>
<dbReference type="PRINTS" id="PR00038">
    <property type="entry name" value="HTHLUXR"/>
</dbReference>
<evidence type="ECO:0000256" key="1">
    <source>
        <dbReference type="ARBA" id="ARBA00023015"/>
    </source>
</evidence>
<dbReference type="Pfam" id="PF00196">
    <property type="entry name" value="GerE"/>
    <property type="match status" value="1"/>
</dbReference>
<dbReference type="CDD" id="cd06170">
    <property type="entry name" value="LuxR_C_like"/>
    <property type="match status" value="1"/>
</dbReference>
<organism evidence="5 6">
    <name type="scientific">Hymenobacter fodinae</name>
    <dbReference type="NCBI Taxonomy" id="2510796"/>
    <lineage>
        <taxon>Bacteria</taxon>
        <taxon>Pseudomonadati</taxon>
        <taxon>Bacteroidota</taxon>
        <taxon>Cytophagia</taxon>
        <taxon>Cytophagales</taxon>
        <taxon>Hymenobacteraceae</taxon>
        <taxon>Hymenobacter</taxon>
    </lineage>
</organism>
<dbReference type="PROSITE" id="PS50043">
    <property type="entry name" value="HTH_LUXR_2"/>
    <property type="match status" value="1"/>
</dbReference>
<keyword evidence="1" id="KW-0805">Transcription regulation</keyword>
<evidence type="ECO:0000259" key="4">
    <source>
        <dbReference type="PROSITE" id="PS50043"/>
    </source>
</evidence>
<dbReference type="SMART" id="SM00421">
    <property type="entry name" value="HTH_LUXR"/>
    <property type="match status" value="1"/>
</dbReference>
<dbReference type="EMBL" id="SRLA01000002">
    <property type="protein sequence ID" value="TGE07688.1"/>
    <property type="molecule type" value="Genomic_DNA"/>
</dbReference>
<dbReference type="InterPro" id="IPR000792">
    <property type="entry name" value="Tscrpt_reg_LuxR_C"/>
</dbReference>
<comment type="caution">
    <text evidence="5">The sequence shown here is derived from an EMBL/GenBank/DDBJ whole genome shotgun (WGS) entry which is preliminary data.</text>
</comment>
<evidence type="ECO:0000256" key="3">
    <source>
        <dbReference type="ARBA" id="ARBA00023163"/>
    </source>
</evidence>
<evidence type="ECO:0000313" key="6">
    <source>
        <dbReference type="Proteomes" id="UP000298337"/>
    </source>
</evidence>
<dbReference type="GO" id="GO:0003677">
    <property type="term" value="F:DNA binding"/>
    <property type="evidence" value="ECO:0007669"/>
    <property type="project" value="UniProtKB-KW"/>
</dbReference>
<feature type="domain" description="HTH luxR-type" evidence="4">
    <location>
        <begin position="186"/>
        <end position="251"/>
    </location>
</feature>
<evidence type="ECO:0000256" key="2">
    <source>
        <dbReference type="ARBA" id="ARBA00023125"/>
    </source>
</evidence>
<keyword evidence="2" id="KW-0238">DNA-binding</keyword>
<dbReference type="InterPro" id="IPR036388">
    <property type="entry name" value="WH-like_DNA-bd_sf"/>
</dbReference>
<dbReference type="RefSeq" id="WP_135432999.1">
    <property type="nucleotide sequence ID" value="NZ_SRLA01000002.1"/>
</dbReference>
<keyword evidence="3" id="KW-0804">Transcription</keyword>
<reference evidence="5 6" key="1">
    <citation type="submission" date="2019-04" db="EMBL/GenBank/DDBJ databases">
        <authorList>
            <person name="Feng G."/>
            <person name="Zhang J."/>
            <person name="Zhu H."/>
        </authorList>
    </citation>
    <scope>NUCLEOTIDE SEQUENCE [LARGE SCALE GENOMIC DNA]</scope>
    <source>
        <strain evidence="5 6">92R-1</strain>
    </source>
</reference>
<dbReference type="AlphaFoldDB" id="A0A4Z0P6X8"/>
<dbReference type="GO" id="GO:0006355">
    <property type="term" value="P:regulation of DNA-templated transcription"/>
    <property type="evidence" value="ECO:0007669"/>
    <property type="project" value="InterPro"/>
</dbReference>
<evidence type="ECO:0000313" key="5">
    <source>
        <dbReference type="EMBL" id="TGE07688.1"/>
    </source>
</evidence>
<accession>A0A4Z0P6X8</accession>
<gene>
    <name evidence="5" type="ORF">EU556_08005</name>
</gene>
<sequence length="253" mass="27850">MFRLRTADFLRLNRAIALVYAEPESASLFDRLSEAAALAIGGETACFDGHDPSGRVGHLGAFPEAMFSALAFPMLAAHLPEHPLFPAIIGQHYNQPLRTSDAGPLQRFQGTALHYEFYRPLAITHQLIVGLPVVHYGWITCAVNRSHHDFTPADQTLLQLLVPHFQAAVRLHHTLQELRHPQPAAAPAATQRLTPRETVILGHLMHGLADKEISRACGISPRTVQNHLQKIYAKLEVDNRTAALCRVLGVAGQ</sequence>
<dbReference type="PANTHER" id="PTHR44688">
    <property type="entry name" value="DNA-BINDING TRANSCRIPTIONAL ACTIVATOR DEVR_DOSR"/>
    <property type="match status" value="1"/>
</dbReference>
<dbReference type="Proteomes" id="UP000298337">
    <property type="component" value="Unassembled WGS sequence"/>
</dbReference>
<dbReference type="PANTHER" id="PTHR44688:SF16">
    <property type="entry name" value="DNA-BINDING TRANSCRIPTIONAL ACTIVATOR DEVR_DOSR"/>
    <property type="match status" value="1"/>
</dbReference>
<dbReference type="Gene3D" id="1.10.10.10">
    <property type="entry name" value="Winged helix-like DNA-binding domain superfamily/Winged helix DNA-binding domain"/>
    <property type="match status" value="1"/>
</dbReference>
<proteinExistence type="predicted"/>